<keyword evidence="5" id="KW-1185">Reference proteome</keyword>
<dbReference type="PANTHER" id="PTHR33542:SF3">
    <property type="entry name" value="SIROHYDROCHLORIN FERROCHELATASE, CHLOROPLASTIC"/>
    <property type="match status" value="1"/>
</dbReference>
<keyword evidence="1" id="KW-0479">Metal-binding</keyword>
<accession>A0ABP8N3I4</accession>
<dbReference type="PANTHER" id="PTHR33542">
    <property type="entry name" value="SIROHYDROCHLORIN FERROCHELATASE, CHLOROPLASTIC"/>
    <property type="match status" value="1"/>
</dbReference>
<keyword evidence="2" id="KW-0456">Lyase</keyword>
<dbReference type="EMBL" id="BAABFA010000004">
    <property type="protein sequence ID" value="GAA4460661.1"/>
    <property type="molecule type" value="Genomic_DNA"/>
</dbReference>
<feature type="chain" id="PRO_5045394902" description="Cobalamin biosynthesis protein CbiX" evidence="3">
    <location>
        <begin position="23"/>
        <end position="322"/>
    </location>
</feature>
<dbReference type="Proteomes" id="UP001500067">
    <property type="component" value="Unassembled WGS sequence"/>
</dbReference>
<dbReference type="InterPro" id="IPR002762">
    <property type="entry name" value="CbiX-like"/>
</dbReference>
<dbReference type="CDD" id="cd03416">
    <property type="entry name" value="CbiX_SirB_N"/>
    <property type="match status" value="1"/>
</dbReference>
<dbReference type="Gene3D" id="3.40.50.1400">
    <property type="match status" value="1"/>
</dbReference>
<dbReference type="InterPro" id="IPR050963">
    <property type="entry name" value="Sirohydro_Cobaltochel/CbiX"/>
</dbReference>
<name>A0ABP8N3I4_9BACT</name>
<evidence type="ECO:0000256" key="2">
    <source>
        <dbReference type="ARBA" id="ARBA00023239"/>
    </source>
</evidence>
<dbReference type="Pfam" id="PF01903">
    <property type="entry name" value="CbiX"/>
    <property type="match status" value="1"/>
</dbReference>
<protein>
    <recommendedName>
        <fullName evidence="6">Cobalamin biosynthesis protein CbiX</fullName>
    </recommendedName>
</protein>
<dbReference type="PROSITE" id="PS51257">
    <property type="entry name" value="PROKAR_LIPOPROTEIN"/>
    <property type="match status" value="1"/>
</dbReference>
<evidence type="ECO:0008006" key="6">
    <source>
        <dbReference type="Google" id="ProtNLM"/>
    </source>
</evidence>
<reference evidence="5" key="1">
    <citation type="journal article" date="2019" name="Int. J. Syst. Evol. Microbiol.">
        <title>The Global Catalogue of Microorganisms (GCM) 10K type strain sequencing project: providing services to taxonomists for standard genome sequencing and annotation.</title>
        <authorList>
            <consortium name="The Broad Institute Genomics Platform"/>
            <consortium name="The Broad Institute Genome Sequencing Center for Infectious Disease"/>
            <person name="Wu L."/>
            <person name="Ma J."/>
        </authorList>
    </citation>
    <scope>NUCLEOTIDE SEQUENCE [LARGE SCALE GENOMIC DNA]</scope>
    <source>
        <strain evidence="5">JCM 32105</strain>
    </source>
</reference>
<organism evidence="4 5">
    <name type="scientific">Nemorincola caseinilytica</name>
    <dbReference type="NCBI Taxonomy" id="2054315"/>
    <lineage>
        <taxon>Bacteria</taxon>
        <taxon>Pseudomonadati</taxon>
        <taxon>Bacteroidota</taxon>
        <taxon>Chitinophagia</taxon>
        <taxon>Chitinophagales</taxon>
        <taxon>Chitinophagaceae</taxon>
        <taxon>Nemorincola</taxon>
    </lineage>
</organism>
<evidence type="ECO:0000313" key="4">
    <source>
        <dbReference type="EMBL" id="GAA4460661.1"/>
    </source>
</evidence>
<evidence type="ECO:0000256" key="1">
    <source>
        <dbReference type="ARBA" id="ARBA00022723"/>
    </source>
</evidence>
<keyword evidence="3" id="KW-0732">Signal</keyword>
<comment type="caution">
    <text evidence="4">The sequence shown here is derived from an EMBL/GenBank/DDBJ whole genome shotgun (WGS) entry which is preliminary data.</text>
</comment>
<evidence type="ECO:0000313" key="5">
    <source>
        <dbReference type="Proteomes" id="UP001500067"/>
    </source>
</evidence>
<evidence type="ECO:0000256" key="3">
    <source>
        <dbReference type="SAM" id="SignalP"/>
    </source>
</evidence>
<proteinExistence type="predicted"/>
<gene>
    <name evidence="4" type="ORF">GCM10023093_03690</name>
</gene>
<feature type="signal peptide" evidence="3">
    <location>
        <begin position="1"/>
        <end position="22"/>
    </location>
</feature>
<dbReference type="SUPFAM" id="SSF53800">
    <property type="entry name" value="Chelatase"/>
    <property type="match status" value="1"/>
</dbReference>
<sequence>MNKARRIITTCLLAIAGMGMLASCGSKGNDSDSGENHEKAAGEKKIGLLMVNHGSRSETWRNALLDLEKRVTDTILGGGKIKGIKTAFMEYTEPSIATRLKEFDAEGYTDVVIVPVFLTVSTHSFDDIPTIVGLKEDPQSMESLKIEKIERYTAKAKVHIAPLLDFTDVLQKNLQRRAAALSKTPADEALVLIAYGDHTYNTEWTALLNKVGAYVQQNTGIHGFAYGWCGHVASYSPDSTTVAIKRGLKDAKKAIVIPVLVAHDEMFQVKIIGDGIAKIPDAKNKVTYVADAILPDENVQNWVVDITGKYADKVMNEGVAKQ</sequence>
<dbReference type="RefSeq" id="WP_345077668.1">
    <property type="nucleotide sequence ID" value="NZ_BAABFA010000004.1"/>
</dbReference>